<protein>
    <submittedName>
        <fullName evidence="1">Uncharacterized protein</fullName>
    </submittedName>
</protein>
<accession>A0AAV4SVQ6</accession>
<organism evidence="1 2">
    <name type="scientific">Caerostris extrusa</name>
    <name type="common">Bark spider</name>
    <name type="synonym">Caerostris bankana</name>
    <dbReference type="NCBI Taxonomy" id="172846"/>
    <lineage>
        <taxon>Eukaryota</taxon>
        <taxon>Metazoa</taxon>
        <taxon>Ecdysozoa</taxon>
        <taxon>Arthropoda</taxon>
        <taxon>Chelicerata</taxon>
        <taxon>Arachnida</taxon>
        <taxon>Araneae</taxon>
        <taxon>Araneomorphae</taxon>
        <taxon>Entelegynae</taxon>
        <taxon>Araneoidea</taxon>
        <taxon>Araneidae</taxon>
        <taxon>Caerostris</taxon>
    </lineage>
</organism>
<gene>
    <name evidence="1" type="ORF">CEXT_426311</name>
</gene>
<name>A0AAV4SVQ6_CAEEX</name>
<dbReference type="Proteomes" id="UP001054945">
    <property type="component" value="Unassembled WGS sequence"/>
</dbReference>
<dbReference type="EMBL" id="BPLR01010120">
    <property type="protein sequence ID" value="GIY37061.1"/>
    <property type="molecule type" value="Genomic_DNA"/>
</dbReference>
<keyword evidence="2" id="KW-1185">Reference proteome</keyword>
<dbReference type="AlphaFoldDB" id="A0AAV4SVQ6"/>
<sequence>MKHDNSSLQGNSNLRKLVYPSAKDGDLFIAGVRCFKCSAFDSLLHQIFQVSQYQDVSNVRLLIRCFIRYSRCPSTRIKPVGVKRESFSSLKEAVLREKIQLMVEDAIRCCDL</sequence>
<comment type="caution">
    <text evidence="1">The sequence shown here is derived from an EMBL/GenBank/DDBJ whole genome shotgun (WGS) entry which is preliminary data.</text>
</comment>
<proteinExistence type="predicted"/>
<evidence type="ECO:0000313" key="1">
    <source>
        <dbReference type="EMBL" id="GIY37061.1"/>
    </source>
</evidence>
<reference evidence="1 2" key="1">
    <citation type="submission" date="2021-06" db="EMBL/GenBank/DDBJ databases">
        <title>Caerostris extrusa draft genome.</title>
        <authorList>
            <person name="Kono N."/>
            <person name="Arakawa K."/>
        </authorList>
    </citation>
    <scope>NUCLEOTIDE SEQUENCE [LARGE SCALE GENOMIC DNA]</scope>
</reference>
<evidence type="ECO:0000313" key="2">
    <source>
        <dbReference type="Proteomes" id="UP001054945"/>
    </source>
</evidence>